<keyword evidence="1" id="KW-0812">Transmembrane</keyword>
<dbReference type="InterPro" id="IPR007541">
    <property type="entry name" value="Uncharacterised_BSP"/>
</dbReference>
<keyword evidence="1" id="KW-0472">Membrane</keyword>
<keyword evidence="3" id="KW-1185">Reference proteome</keyword>
<evidence type="ECO:0000313" key="3">
    <source>
        <dbReference type="Proteomes" id="UP000594263"/>
    </source>
</evidence>
<dbReference type="Gramene" id="Kaladp0058s0349.1.v1.1">
    <property type="protein sequence ID" value="Kaladp0058s0349.1.v1.1.CDS.1"/>
    <property type="gene ID" value="Kaladp0058s0349.v1.1"/>
</dbReference>
<dbReference type="Pfam" id="PF04450">
    <property type="entry name" value="BSP"/>
    <property type="match status" value="1"/>
</dbReference>
<feature type="transmembrane region" description="Helical" evidence="1">
    <location>
        <begin position="34"/>
        <end position="54"/>
    </location>
</feature>
<keyword evidence="1" id="KW-1133">Transmembrane helix</keyword>
<dbReference type="EnsemblPlants" id="Kaladp0058s0349.1.v1.1">
    <property type="protein sequence ID" value="Kaladp0058s0349.1.v1.1.CDS.1"/>
    <property type="gene ID" value="Kaladp0058s0349.v1.1"/>
</dbReference>
<proteinExistence type="predicted"/>
<dbReference type="Proteomes" id="UP000594263">
    <property type="component" value="Unplaced"/>
</dbReference>
<reference evidence="2" key="1">
    <citation type="submission" date="2021-01" db="UniProtKB">
        <authorList>
            <consortium name="EnsemblPlants"/>
        </authorList>
    </citation>
    <scope>IDENTIFICATION</scope>
</reference>
<accession>A0A7N0U9G0</accession>
<sequence length="216" mass="23578">MLLYMATSQQELLLPLISTSHQSFSNRRRRRPDITFRGLALLIFTGLLSVWAAIESSKGVAVTVLKADGSLPGAQRFNLMYVSNGKAARILIRATRFVETHTPLPGPNGLRGVTLRLSGQNTSSSLVEAAESRNDGREFVLSLNPALLLKLSERKADADVEAALLRSVARVRLWSLVGRMGPGSASRAVEEMEEFVVFKASKARAIDTGFFHNLIG</sequence>
<evidence type="ECO:0000313" key="2">
    <source>
        <dbReference type="EnsemblPlants" id="Kaladp0058s0349.1.v1.1.CDS.1"/>
    </source>
</evidence>
<protein>
    <submittedName>
        <fullName evidence="2">Uncharacterized protein</fullName>
    </submittedName>
</protein>
<dbReference type="AlphaFoldDB" id="A0A7N0U9G0"/>
<organism evidence="2 3">
    <name type="scientific">Kalanchoe fedtschenkoi</name>
    <name type="common">Lavender scallops</name>
    <name type="synonym">South American air plant</name>
    <dbReference type="NCBI Taxonomy" id="63787"/>
    <lineage>
        <taxon>Eukaryota</taxon>
        <taxon>Viridiplantae</taxon>
        <taxon>Streptophyta</taxon>
        <taxon>Embryophyta</taxon>
        <taxon>Tracheophyta</taxon>
        <taxon>Spermatophyta</taxon>
        <taxon>Magnoliopsida</taxon>
        <taxon>eudicotyledons</taxon>
        <taxon>Gunneridae</taxon>
        <taxon>Pentapetalae</taxon>
        <taxon>Saxifragales</taxon>
        <taxon>Crassulaceae</taxon>
        <taxon>Kalanchoe</taxon>
    </lineage>
</organism>
<evidence type="ECO:0000256" key="1">
    <source>
        <dbReference type="SAM" id="Phobius"/>
    </source>
</evidence>
<dbReference type="OMA" id="WGNHEAS"/>
<name>A0A7N0U9G0_KALFE</name>
<dbReference type="PANTHER" id="PTHR33321:SF3">
    <property type="entry name" value="OS05G0582000 PROTEIN"/>
    <property type="match status" value="1"/>
</dbReference>
<dbReference type="PANTHER" id="PTHR33321">
    <property type="match status" value="1"/>
</dbReference>